<sequence>MQAVSSTLRRTTTGFRTHIPSQLLRQQTRTLTTTTPAVSSQPQQIKMTTGTFRYADPLTINRSTTPFIKSWSKVDVDYSSFSRVSITKPVHDLRSSLQSSPSDFGVDISGFALYHHPSTEKAFTDDSAIRTGYYAEVEALLREKLPGVKRVEIFDHTIRRNNDSAARKPVQQVHVDQTPQAAATRVRRHVQPAEEAEKLLKGRYQIINVWRPISHPATDFPLAFIDWRSTSPGDLVPIDLLYPKRTVTEDDGDDRGKEVFPPKETWPSTEGYEVKGETYGVVPAEGHKFYYVKDMKPEEVVLIKCFDSWGEGLEEPWGRGQKGVAGWTPHTAFVDPATPEGTPGRESIEVRCLVFYEDE</sequence>
<keyword evidence="3" id="KW-1185">Reference proteome</keyword>
<name>A0AAE0NUN6_SORBR</name>
<dbReference type="AlphaFoldDB" id="A0AAE0NUN6"/>
<proteinExistence type="inferred from homology"/>
<evidence type="ECO:0000256" key="1">
    <source>
        <dbReference type="ARBA" id="ARBA00023604"/>
    </source>
</evidence>
<reference evidence="2" key="1">
    <citation type="journal article" date="2023" name="Mol. Phylogenet. Evol.">
        <title>Genome-scale phylogeny and comparative genomics of the fungal order Sordariales.</title>
        <authorList>
            <person name="Hensen N."/>
            <person name="Bonometti L."/>
            <person name="Westerberg I."/>
            <person name="Brannstrom I.O."/>
            <person name="Guillou S."/>
            <person name="Cros-Aarteil S."/>
            <person name="Calhoun S."/>
            <person name="Haridas S."/>
            <person name="Kuo A."/>
            <person name="Mondo S."/>
            <person name="Pangilinan J."/>
            <person name="Riley R."/>
            <person name="LaButti K."/>
            <person name="Andreopoulos B."/>
            <person name="Lipzen A."/>
            <person name="Chen C."/>
            <person name="Yan M."/>
            <person name="Daum C."/>
            <person name="Ng V."/>
            <person name="Clum A."/>
            <person name="Steindorff A."/>
            <person name="Ohm R.A."/>
            <person name="Martin F."/>
            <person name="Silar P."/>
            <person name="Natvig D.O."/>
            <person name="Lalanne C."/>
            <person name="Gautier V."/>
            <person name="Ament-Velasquez S.L."/>
            <person name="Kruys A."/>
            <person name="Hutchinson M.I."/>
            <person name="Powell A.J."/>
            <person name="Barry K."/>
            <person name="Miller A.N."/>
            <person name="Grigoriev I.V."/>
            <person name="Debuchy R."/>
            <person name="Gladieux P."/>
            <person name="Hiltunen Thoren M."/>
            <person name="Johannesson H."/>
        </authorList>
    </citation>
    <scope>NUCLEOTIDE SEQUENCE</scope>
    <source>
        <strain evidence="2">FGSC 1904</strain>
    </source>
</reference>
<evidence type="ECO:0000313" key="3">
    <source>
        <dbReference type="Proteomes" id="UP001281003"/>
    </source>
</evidence>
<reference evidence="2" key="2">
    <citation type="submission" date="2023-07" db="EMBL/GenBank/DDBJ databases">
        <authorList>
            <consortium name="Lawrence Berkeley National Laboratory"/>
            <person name="Haridas S."/>
            <person name="Hensen N."/>
            <person name="Bonometti L."/>
            <person name="Westerberg I."/>
            <person name="Brannstrom I.O."/>
            <person name="Guillou S."/>
            <person name="Cros-Aarteil S."/>
            <person name="Calhoun S."/>
            <person name="Kuo A."/>
            <person name="Mondo S."/>
            <person name="Pangilinan J."/>
            <person name="Riley R."/>
            <person name="LaButti K."/>
            <person name="Andreopoulos B."/>
            <person name="Lipzen A."/>
            <person name="Chen C."/>
            <person name="Yanf M."/>
            <person name="Daum C."/>
            <person name="Ng V."/>
            <person name="Clum A."/>
            <person name="Steindorff A."/>
            <person name="Ohm R."/>
            <person name="Martin F."/>
            <person name="Silar P."/>
            <person name="Natvig D."/>
            <person name="Lalanne C."/>
            <person name="Gautier V."/>
            <person name="Ament-velasquez S.L."/>
            <person name="Kruys A."/>
            <person name="Hutchinson M.I."/>
            <person name="Powell A.J."/>
            <person name="Barry K."/>
            <person name="Miller A.N."/>
            <person name="Grigoriev I.V."/>
            <person name="Debuchy R."/>
            <person name="Gladieux P."/>
            <person name="Thoren M.H."/>
            <person name="Johannesson H."/>
        </authorList>
    </citation>
    <scope>NUCLEOTIDE SEQUENCE</scope>
    <source>
        <strain evidence="2">FGSC 1904</strain>
    </source>
</reference>
<dbReference type="InterPro" id="IPR044053">
    <property type="entry name" value="AsaB-like"/>
</dbReference>
<comment type="similarity">
    <text evidence="1">Belongs to the asaB hydroxylase/desaturase family.</text>
</comment>
<dbReference type="NCBIfam" id="NF041278">
    <property type="entry name" value="CmcJ_NvfI_EfuI"/>
    <property type="match status" value="1"/>
</dbReference>
<organism evidence="2 3">
    <name type="scientific">Sordaria brevicollis</name>
    <dbReference type="NCBI Taxonomy" id="83679"/>
    <lineage>
        <taxon>Eukaryota</taxon>
        <taxon>Fungi</taxon>
        <taxon>Dikarya</taxon>
        <taxon>Ascomycota</taxon>
        <taxon>Pezizomycotina</taxon>
        <taxon>Sordariomycetes</taxon>
        <taxon>Sordariomycetidae</taxon>
        <taxon>Sordariales</taxon>
        <taxon>Sordariaceae</taxon>
        <taxon>Sordaria</taxon>
    </lineage>
</organism>
<dbReference type="GO" id="GO:0016491">
    <property type="term" value="F:oxidoreductase activity"/>
    <property type="evidence" value="ECO:0007669"/>
    <property type="project" value="InterPro"/>
</dbReference>
<gene>
    <name evidence="2" type="ORF">B0T20DRAFT_473979</name>
</gene>
<comment type="caution">
    <text evidence="2">The sequence shown here is derived from an EMBL/GenBank/DDBJ whole genome shotgun (WGS) entry which is preliminary data.</text>
</comment>
<protein>
    <submittedName>
        <fullName evidence="2">Uncharacterized protein</fullName>
    </submittedName>
</protein>
<accession>A0AAE0NUN6</accession>
<dbReference type="EMBL" id="JAUTDP010000018">
    <property type="protein sequence ID" value="KAK3388067.1"/>
    <property type="molecule type" value="Genomic_DNA"/>
</dbReference>
<dbReference type="PANTHER" id="PTHR34598:SF4">
    <property type="entry name" value="7ALPHA-CEPHEM-METHOXYLASE P8 CHAIN RELATED PROTEIN"/>
    <property type="match status" value="1"/>
</dbReference>
<evidence type="ECO:0000313" key="2">
    <source>
        <dbReference type="EMBL" id="KAK3388067.1"/>
    </source>
</evidence>
<dbReference type="Proteomes" id="UP001281003">
    <property type="component" value="Unassembled WGS sequence"/>
</dbReference>
<dbReference type="PANTHER" id="PTHR34598">
    <property type="entry name" value="BLL6449 PROTEIN"/>
    <property type="match status" value="1"/>
</dbReference>